<reference evidence="2 3" key="1">
    <citation type="submission" date="2017-09" db="EMBL/GenBank/DDBJ databases">
        <authorList>
            <person name="Ehlers B."/>
            <person name="Leendertz F.H."/>
        </authorList>
    </citation>
    <scope>NUCLEOTIDE SEQUENCE [LARGE SCALE GENOMIC DNA]</scope>
    <source>
        <strain evidence="2 3">USBA 140</strain>
    </source>
</reference>
<evidence type="ECO:0000313" key="3">
    <source>
        <dbReference type="Proteomes" id="UP000219621"/>
    </source>
</evidence>
<dbReference type="PROSITE" id="PS50035">
    <property type="entry name" value="PLD"/>
    <property type="match status" value="1"/>
</dbReference>
<organism evidence="2 3">
    <name type="scientific">Caenispirillum bisanense</name>
    <dbReference type="NCBI Taxonomy" id="414052"/>
    <lineage>
        <taxon>Bacteria</taxon>
        <taxon>Pseudomonadati</taxon>
        <taxon>Pseudomonadota</taxon>
        <taxon>Alphaproteobacteria</taxon>
        <taxon>Rhodospirillales</taxon>
        <taxon>Novispirillaceae</taxon>
        <taxon>Caenispirillum</taxon>
    </lineage>
</organism>
<sequence length="318" mass="35922">MTYSILNAFDLMARLKQEIAKGGTVDLAVAFWGAGAGQELGLDGGRKARIVCNLDMGGTNPHEIRALKDLGCDVRAHSRLHAKLGVVGDSFSFLGSSNMSANGLGFEGEDTAGWEEANVAFPTVDASVEQRFHDLWTAADTITEERLKQAEEAWLLRQRTNRTILPPDAKRRTFLETLKEDPLFFEAFNVHVVVYDELDPEDQAVADQGHAKAQRLYGSEFWVYWDWTDLPRDAILVDFRKPRRGYLAFDGIYRRDPTFKDFNESGESFQPAYKINDIEGLEVGQDRDALRVAVKRYISDHAQDESYCFPINALRDYL</sequence>
<protein>
    <submittedName>
        <fullName evidence="2">PLD-like domain-containing protein</fullName>
    </submittedName>
</protein>
<name>A0A286GQ67_9PROT</name>
<dbReference type="RefSeq" id="WP_097280086.1">
    <property type="nucleotide sequence ID" value="NZ_OCNJ01000006.1"/>
</dbReference>
<dbReference type="CDD" id="cd09117">
    <property type="entry name" value="PLDc_Bfil_DEXD_like"/>
    <property type="match status" value="1"/>
</dbReference>
<dbReference type="AlphaFoldDB" id="A0A286GQ67"/>
<evidence type="ECO:0000259" key="1">
    <source>
        <dbReference type="PROSITE" id="PS50035"/>
    </source>
</evidence>
<evidence type="ECO:0000313" key="2">
    <source>
        <dbReference type="EMBL" id="SOD97229.1"/>
    </source>
</evidence>
<dbReference type="EMBL" id="OCNJ01000006">
    <property type="protein sequence ID" value="SOD97229.1"/>
    <property type="molecule type" value="Genomic_DNA"/>
</dbReference>
<dbReference type="GO" id="GO:0003824">
    <property type="term" value="F:catalytic activity"/>
    <property type="evidence" value="ECO:0007669"/>
    <property type="project" value="InterPro"/>
</dbReference>
<keyword evidence="3" id="KW-1185">Reference proteome</keyword>
<dbReference type="GO" id="GO:0006793">
    <property type="term" value="P:phosphorus metabolic process"/>
    <property type="evidence" value="ECO:0007669"/>
    <property type="project" value="UniProtKB-ARBA"/>
</dbReference>
<feature type="domain" description="PLD phosphodiesterase" evidence="1">
    <location>
        <begin position="76"/>
        <end position="103"/>
    </location>
</feature>
<dbReference type="Proteomes" id="UP000219621">
    <property type="component" value="Unassembled WGS sequence"/>
</dbReference>
<proteinExistence type="predicted"/>
<dbReference type="SUPFAM" id="SSF56024">
    <property type="entry name" value="Phospholipase D/nuclease"/>
    <property type="match status" value="1"/>
</dbReference>
<dbReference type="OrthoDB" id="6933556at2"/>
<gene>
    <name evidence="2" type="ORF">SAMN05421508_106342</name>
</gene>
<dbReference type="InterPro" id="IPR001736">
    <property type="entry name" value="PLipase_D/transphosphatidylase"/>
</dbReference>
<accession>A0A286GQ67</accession>
<dbReference type="Gene3D" id="3.30.870.10">
    <property type="entry name" value="Endonuclease Chain A"/>
    <property type="match status" value="1"/>
</dbReference>